<dbReference type="AlphaFoldDB" id="A0AAD4R8Z7"/>
<evidence type="ECO:0000313" key="3">
    <source>
        <dbReference type="Proteomes" id="UP001201812"/>
    </source>
</evidence>
<organism evidence="2 3">
    <name type="scientific">Ditylenchus destructor</name>
    <dbReference type="NCBI Taxonomy" id="166010"/>
    <lineage>
        <taxon>Eukaryota</taxon>
        <taxon>Metazoa</taxon>
        <taxon>Ecdysozoa</taxon>
        <taxon>Nematoda</taxon>
        <taxon>Chromadorea</taxon>
        <taxon>Rhabditida</taxon>
        <taxon>Tylenchina</taxon>
        <taxon>Tylenchomorpha</taxon>
        <taxon>Sphaerularioidea</taxon>
        <taxon>Anguinidae</taxon>
        <taxon>Anguininae</taxon>
        <taxon>Ditylenchus</taxon>
    </lineage>
</organism>
<proteinExistence type="predicted"/>
<reference evidence="2" key="1">
    <citation type="submission" date="2022-01" db="EMBL/GenBank/DDBJ databases">
        <title>Genome Sequence Resource for Two Populations of Ditylenchus destructor, the Migratory Endoparasitic Phytonematode.</title>
        <authorList>
            <person name="Zhang H."/>
            <person name="Lin R."/>
            <person name="Xie B."/>
        </authorList>
    </citation>
    <scope>NUCLEOTIDE SEQUENCE</scope>
    <source>
        <strain evidence="2">BazhouSP</strain>
    </source>
</reference>
<accession>A0AAD4R8Z7</accession>
<gene>
    <name evidence="2" type="ORF">DdX_06484</name>
</gene>
<dbReference type="EMBL" id="JAKKPZ010000008">
    <property type="protein sequence ID" value="KAI1718070.1"/>
    <property type="molecule type" value="Genomic_DNA"/>
</dbReference>
<protein>
    <submittedName>
        <fullName evidence="2">Uncharacterized protein</fullName>
    </submittedName>
</protein>
<name>A0AAD4R8Z7_9BILA</name>
<keyword evidence="3" id="KW-1185">Reference proteome</keyword>
<evidence type="ECO:0000256" key="1">
    <source>
        <dbReference type="SAM" id="SignalP"/>
    </source>
</evidence>
<feature type="signal peptide" evidence="1">
    <location>
        <begin position="1"/>
        <end position="20"/>
    </location>
</feature>
<feature type="chain" id="PRO_5041992317" evidence="1">
    <location>
        <begin position="21"/>
        <end position="105"/>
    </location>
</feature>
<sequence length="105" mass="11399">MFLLTTLFMVFLTYSQHIYAQTYCPSYCPYGYNGYGGGYQCNNYNNYYSAPPVYASPPIIAQPIYQQPAFPQIAQPGVQPGTATGQGLIPSLISSLSSIGSSLFG</sequence>
<keyword evidence="1" id="KW-0732">Signal</keyword>
<dbReference type="Proteomes" id="UP001201812">
    <property type="component" value="Unassembled WGS sequence"/>
</dbReference>
<evidence type="ECO:0000313" key="2">
    <source>
        <dbReference type="EMBL" id="KAI1718070.1"/>
    </source>
</evidence>
<comment type="caution">
    <text evidence="2">The sequence shown here is derived from an EMBL/GenBank/DDBJ whole genome shotgun (WGS) entry which is preliminary data.</text>
</comment>